<evidence type="ECO:0000256" key="2">
    <source>
        <dbReference type="SAM" id="MobiDB-lite"/>
    </source>
</evidence>
<dbReference type="AlphaFoldDB" id="A0A1H9WEC0"/>
<feature type="transmembrane region" description="Helical" evidence="3">
    <location>
        <begin position="183"/>
        <end position="201"/>
    </location>
</feature>
<dbReference type="Gene3D" id="3.60.40.10">
    <property type="entry name" value="PPM-type phosphatase domain"/>
    <property type="match status" value="1"/>
</dbReference>
<sequence length="465" mass="49378">MGEDVAHHGAATYRCVGTVSPRAAPRIGTEVQGAPRHAARTRAADHERGRRGPAIRSRVPTASSEHAACPSRNGAPVWERASGVDARYTGAVGSEQSLWGTARPWQPRHALLALPLGLIVAVMVVDILAPPDVHLGPVLVAAPAVTAALGGPRLVVAVGVVATAAQLAIGVTRRGWLTLNHEMQILALALVTVVIAVFVSSRERQQREMTQIRTVSEAVQRVLLRPLPARLGPLRVASVYLAAEEEAQVGGDLFAAARTSGRTRAIIGDVRGKGLSSVSDAALLLGAFREAAYQHEDLSSLVRYLEHSVSRDLHELTDTDGGGEEDFITAALVELPDDEALIRLVNCGHPPPLLLRGRSVTPLLPHVQEAPLGLGEFVSSAYHADTFLLEEDDLLLLYTDGVIEARDEAGAFYPLAERLTRWVGQDPDTLVRRLKGDLLAHSGGSLGDDAAVVALQRTAGPADIP</sequence>
<keyword evidence="3" id="KW-1133">Transmembrane helix</keyword>
<proteinExistence type="predicted"/>
<protein>
    <submittedName>
        <fullName evidence="5">Serine phosphatase RsbU, regulator of sigma subunit</fullName>
    </submittedName>
</protein>
<accession>A0A1H9WEC0</accession>
<dbReference type="PANTHER" id="PTHR43156:SF2">
    <property type="entry name" value="STAGE II SPORULATION PROTEIN E"/>
    <property type="match status" value="1"/>
</dbReference>
<dbReference type="FunFam" id="3.60.40.10:FF:000058">
    <property type="entry name" value="Stage II sporulation protein E"/>
    <property type="match status" value="1"/>
</dbReference>
<feature type="transmembrane region" description="Helical" evidence="3">
    <location>
        <begin position="110"/>
        <end position="129"/>
    </location>
</feature>
<dbReference type="SUPFAM" id="SSF81606">
    <property type="entry name" value="PP2C-like"/>
    <property type="match status" value="1"/>
</dbReference>
<feature type="transmembrane region" description="Helical" evidence="3">
    <location>
        <begin position="149"/>
        <end position="171"/>
    </location>
</feature>
<evidence type="ECO:0000256" key="3">
    <source>
        <dbReference type="SAM" id="Phobius"/>
    </source>
</evidence>
<keyword evidence="3" id="KW-0472">Membrane</keyword>
<dbReference type="InterPro" id="IPR036457">
    <property type="entry name" value="PPM-type-like_dom_sf"/>
</dbReference>
<dbReference type="Proteomes" id="UP000182841">
    <property type="component" value="Unassembled WGS sequence"/>
</dbReference>
<dbReference type="GO" id="GO:0016791">
    <property type="term" value="F:phosphatase activity"/>
    <property type="evidence" value="ECO:0007669"/>
    <property type="project" value="TreeGrafter"/>
</dbReference>
<name>A0A1H9WEC0_9ACTN</name>
<organism evidence="5 6">
    <name type="scientific">Streptomyces qinglanensis</name>
    <dbReference type="NCBI Taxonomy" id="943816"/>
    <lineage>
        <taxon>Bacteria</taxon>
        <taxon>Bacillati</taxon>
        <taxon>Actinomycetota</taxon>
        <taxon>Actinomycetes</taxon>
        <taxon>Kitasatosporales</taxon>
        <taxon>Streptomycetaceae</taxon>
        <taxon>Streptomyces</taxon>
    </lineage>
</organism>
<keyword evidence="3" id="KW-0812">Transmembrane</keyword>
<feature type="region of interest" description="Disordered" evidence="2">
    <location>
        <begin position="31"/>
        <end position="74"/>
    </location>
</feature>
<dbReference type="InterPro" id="IPR001932">
    <property type="entry name" value="PPM-type_phosphatase-like_dom"/>
</dbReference>
<dbReference type="SMART" id="SM00331">
    <property type="entry name" value="PP2C_SIG"/>
    <property type="match status" value="1"/>
</dbReference>
<dbReference type="STRING" id="943816.AN217_15830"/>
<feature type="domain" description="PPM-type phosphatase" evidence="4">
    <location>
        <begin position="234"/>
        <end position="457"/>
    </location>
</feature>
<dbReference type="InterPro" id="IPR052016">
    <property type="entry name" value="Bact_Sigma-Reg"/>
</dbReference>
<evidence type="ECO:0000313" key="6">
    <source>
        <dbReference type="Proteomes" id="UP000182841"/>
    </source>
</evidence>
<evidence type="ECO:0000256" key="1">
    <source>
        <dbReference type="ARBA" id="ARBA00022801"/>
    </source>
</evidence>
<evidence type="ECO:0000259" key="4">
    <source>
        <dbReference type="SMART" id="SM00331"/>
    </source>
</evidence>
<keyword evidence="6" id="KW-1185">Reference proteome</keyword>
<reference evidence="6" key="1">
    <citation type="submission" date="2016-10" db="EMBL/GenBank/DDBJ databases">
        <authorList>
            <person name="Varghese N."/>
            <person name="Submissions S."/>
        </authorList>
    </citation>
    <scope>NUCLEOTIDE SEQUENCE [LARGE SCALE GENOMIC DNA]</scope>
    <source>
        <strain evidence="6">CGMCC 4.6825</strain>
    </source>
</reference>
<keyword evidence="1" id="KW-0378">Hydrolase</keyword>
<evidence type="ECO:0000313" key="5">
    <source>
        <dbReference type="EMBL" id="SES32174.1"/>
    </source>
</evidence>
<dbReference type="Pfam" id="PF07228">
    <property type="entry name" value="SpoIIE"/>
    <property type="match status" value="1"/>
</dbReference>
<gene>
    <name evidence="5" type="ORF">SAMN05421870_11740</name>
</gene>
<dbReference type="PANTHER" id="PTHR43156">
    <property type="entry name" value="STAGE II SPORULATION PROTEIN E-RELATED"/>
    <property type="match status" value="1"/>
</dbReference>
<dbReference type="EMBL" id="FOGO01000017">
    <property type="protein sequence ID" value="SES32174.1"/>
    <property type="molecule type" value="Genomic_DNA"/>
</dbReference>